<dbReference type="GO" id="GO:0000922">
    <property type="term" value="C:spindle pole"/>
    <property type="evidence" value="ECO:0007669"/>
    <property type="project" value="UniProtKB-SubCell"/>
</dbReference>
<evidence type="ECO:0000256" key="11">
    <source>
        <dbReference type="SAM" id="MobiDB-lite"/>
    </source>
</evidence>
<dbReference type="RefSeq" id="WP_096332789.1">
    <property type="nucleotide sequence ID" value="NZ_FOMX01000011.1"/>
</dbReference>
<evidence type="ECO:0000313" key="14">
    <source>
        <dbReference type="Proteomes" id="UP000199400"/>
    </source>
</evidence>
<dbReference type="PROSITE" id="PS00107">
    <property type="entry name" value="PROTEIN_KINASE_ATP"/>
    <property type="match status" value="1"/>
</dbReference>
<dbReference type="InterPro" id="IPR011990">
    <property type="entry name" value="TPR-like_helical_dom_sf"/>
</dbReference>
<keyword evidence="7 13" id="KW-0418">Kinase</keyword>
<evidence type="ECO:0000256" key="7">
    <source>
        <dbReference type="ARBA" id="ARBA00022777"/>
    </source>
</evidence>
<dbReference type="SMART" id="SM00220">
    <property type="entry name" value="S_TKc"/>
    <property type="match status" value="1"/>
</dbReference>
<dbReference type="EMBL" id="FOMX01000011">
    <property type="protein sequence ID" value="SFE27550.1"/>
    <property type="molecule type" value="Genomic_DNA"/>
</dbReference>
<dbReference type="GO" id="GO:0005813">
    <property type="term" value="C:centrosome"/>
    <property type="evidence" value="ECO:0007669"/>
    <property type="project" value="UniProtKB-SubCell"/>
</dbReference>
<proteinExistence type="inferred from homology"/>
<dbReference type="InterPro" id="IPR008271">
    <property type="entry name" value="Ser/Thr_kinase_AS"/>
</dbReference>
<comment type="subcellular location">
    <subcellularLocation>
        <location evidence="1">Cytoplasm</location>
        <location evidence="1">Cytoskeleton</location>
        <location evidence="1">Microtubule organizing center</location>
        <location evidence="1">Centrosome</location>
    </subcellularLocation>
    <subcellularLocation>
        <location evidence="2">Cytoplasm</location>
        <location evidence="2">Cytoskeleton</location>
        <location evidence="2">Spindle pole</location>
    </subcellularLocation>
</comment>
<dbReference type="PROSITE" id="PS00108">
    <property type="entry name" value="PROTEIN_KINASE_ST"/>
    <property type="match status" value="1"/>
</dbReference>
<organism evidence="13 14">
    <name type="scientific">Nannocystis exedens</name>
    <dbReference type="NCBI Taxonomy" id="54"/>
    <lineage>
        <taxon>Bacteria</taxon>
        <taxon>Pseudomonadati</taxon>
        <taxon>Myxococcota</taxon>
        <taxon>Polyangia</taxon>
        <taxon>Nannocystales</taxon>
        <taxon>Nannocystaceae</taxon>
        <taxon>Nannocystis</taxon>
    </lineage>
</organism>
<evidence type="ECO:0000256" key="1">
    <source>
        <dbReference type="ARBA" id="ARBA00004300"/>
    </source>
</evidence>
<name>A0A1I1ZB39_9BACT</name>
<feature type="domain" description="Protein kinase" evidence="12">
    <location>
        <begin position="88"/>
        <end position="387"/>
    </location>
</feature>
<keyword evidence="6 10" id="KW-0547">Nucleotide-binding</keyword>
<dbReference type="Pfam" id="PF07714">
    <property type="entry name" value="PK_Tyr_Ser-Thr"/>
    <property type="match status" value="1"/>
</dbReference>
<evidence type="ECO:0000256" key="2">
    <source>
        <dbReference type="ARBA" id="ARBA00004647"/>
    </source>
</evidence>
<dbReference type="GO" id="GO:0004674">
    <property type="term" value="F:protein serine/threonine kinase activity"/>
    <property type="evidence" value="ECO:0007669"/>
    <property type="project" value="UniProtKB-KW"/>
</dbReference>
<dbReference type="InterPro" id="IPR019734">
    <property type="entry name" value="TPR_rpt"/>
</dbReference>
<dbReference type="CDD" id="cd14014">
    <property type="entry name" value="STKc_PknB_like"/>
    <property type="match status" value="1"/>
</dbReference>
<dbReference type="Gene3D" id="3.30.200.20">
    <property type="entry name" value="Phosphorylase Kinase, domain 1"/>
    <property type="match status" value="1"/>
</dbReference>
<dbReference type="PANTHER" id="PTHR43289">
    <property type="entry name" value="MITOGEN-ACTIVATED PROTEIN KINASE KINASE KINASE 20-RELATED"/>
    <property type="match status" value="1"/>
</dbReference>
<evidence type="ECO:0000256" key="10">
    <source>
        <dbReference type="PROSITE-ProRule" id="PRU10141"/>
    </source>
</evidence>
<dbReference type="Pfam" id="PF00069">
    <property type="entry name" value="Pkinase"/>
    <property type="match status" value="1"/>
</dbReference>
<dbReference type="GO" id="GO:0005524">
    <property type="term" value="F:ATP binding"/>
    <property type="evidence" value="ECO:0007669"/>
    <property type="project" value="UniProtKB-UniRule"/>
</dbReference>
<evidence type="ECO:0000256" key="9">
    <source>
        <dbReference type="ARBA" id="ARBA00023212"/>
    </source>
</evidence>
<keyword evidence="14" id="KW-1185">Reference proteome</keyword>
<dbReference type="InterPro" id="IPR001245">
    <property type="entry name" value="Ser-Thr/Tyr_kinase_cat_dom"/>
</dbReference>
<dbReference type="OrthoDB" id="5417479at2"/>
<evidence type="ECO:0000256" key="5">
    <source>
        <dbReference type="ARBA" id="ARBA00022679"/>
    </source>
</evidence>
<evidence type="ECO:0000256" key="4">
    <source>
        <dbReference type="ARBA" id="ARBA00022527"/>
    </source>
</evidence>
<dbReference type="Pfam" id="PF13424">
    <property type="entry name" value="TPR_12"/>
    <property type="match status" value="3"/>
</dbReference>
<sequence length="1023" mass="107454">MIPESVDPRNRDGHASSEATLPGSPSPAGDEDTPAPTGDEATLAGSDAPSGVADTLAARGDEATLAAGGPPGGRTGSALRRGDLVGRYVVLDRLGAGGMGVVFAAYDPELDRKVALKLLRTAGERGSATARARLVREAQAMARLTHPNVVTVHDVGTLGDDVWVAMEFVRGVTLRRWLTAAPRPWRAVVAVAMEVGRGVAAAHAAGLVHRDLKPDNVMVADDGRVLVMDFGLARSIAEAQPEAETEPAPAPRQATSLERTRAGDLLGTPAPRQAPSLELTRAGDLLGTPAYMAPEQLLGLPTDARTDQFSFCVMLWEALYGVRPFAGDTLVTLTYALTQGPPPTAPRNSAVPRWVRRVVERGVAREPDQRWPSMAALLTALGRDPSRSRWGLAAVATVAIAGMTGFGFTALTEQRARSGCAAAAGSIDAMWSQRAEAAAAGLAAAAPYGADTWARVEPRLARWRDAWHETREQLCVAAEVEETLTPANHAAAIECLAERRAGLELALELFAAADAEVVQRAVSLATSLAAPAACAEARASGPVNERGDPAARQAARSKLARAQGLQAAGRYAEGLALARAVAEAARTAAWPAIEAGARIEAGVLAGRVTQLEPARRELERAFRIAGAAGLDAITADAALELTSLAHLLARPAEAYAWERTAEMLLVRLGEAEGPRAARLAGIRGAALHDAGMFEAAQAEYERMLALQQATLGLDHPELAVPLSSLAMIRSLRGDLDGAEALHRQALALSEAALGPSHPYVGASLLNLGTLAVRRGEVAEAERLARRALELLTAAHGDESLALTAAINNLADLAQRDGRSAEALVLHRRNLELYERVLGPEHPDLAATLGNLGATHHLLGEHAEARRFYTRAIAVLEAAYGPEHADLAQPLSNLALLEEDTGRPEAARPLYLRALAIEERARGPGHAAVAEVLLSLADIELTAGRPAAALPNLERALAIGERLAQSDEELAPTRLALAQVLGETGGDRARAQQLARLARGGFAAAGDAEALAEADAWLQRHAKR</sequence>
<evidence type="ECO:0000256" key="3">
    <source>
        <dbReference type="ARBA" id="ARBA00010886"/>
    </source>
</evidence>
<dbReference type="InterPro" id="IPR017441">
    <property type="entry name" value="Protein_kinase_ATP_BS"/>
</dbReference>
<feature type="compositionally biased region" description="Basic and acidic residues" evidence="11">
    <location>
        <begin position="1"/>
        <end position="15"/>
    </location>
</feature>
<accession>A0A1I1ZB39</accession>
<keyword evidence="8 10" id="KW-0067">ATP-binding</keyword>
<keyword evidence="9" id="KW-0206">Cytoskeleton</keyword>
<evidence type="ECO:0000256" key="6">
    <source>
        <dbReference type="ARBA" id="ARBA00022741"/>
    </source>
</evidence>
<keyword evidence="9" id="KW-0963">Cytoplasm</keyword>
<comment type="similarity">
    <text evidence="3">Belongs to the protein kinase superfamily. NEK Ser/Thr protein kinase family. NIMA subfamily.</text>
</comment>
<dbReference type="Gene3D" id="1.25.40.10">
    <property type="entry name" value="Tetratricopeptide repeat domain"/>
    <property type="match status" value="2"/>
</dbReference>
<dbReference type="PROSITE" id="PS50011">
    <property type="entry name" value="PROTEIN_KINASE_DOM"/>
    <property type="match status" value="1"/>
</dbReference>
<dbReference type="AlphaFoldDB" id="A0A1I1ZB39"/>
<dbReference type="PANTHER" id="PTHR43289:SF34">
    <property type="entry name" value="SERINE_THREONINE-PROTEIN KINASE YBDM-RELATED"/>
    <property type="match status" value="1"/>
</dbReference>
<dbReference type="SMART" id="SM00028">
    <property type="entry name" value="TPR"/>
    <property type="match status" value="7"/>
</dbReference>
<keyword evidence="5" id="KW-0808">Transferase</keyword>
<protein>
    <submittedName>
        <fullName evidence="13">Serine/threonine protein kinase</fullName>
    </submittedName>
</protein>
<dbReference type="SUPFAM" id="SSF48452">
    <property type="entry name" value="TPR-like"/>
    <property type="match status" value="3"/>
</dbReference>
<evidence type="ECO:0000256" key="8">
    <source>
        <dbReference type="ARBA" id="ARBA00022840"/>
    </source>
</evidence>
<feature type="region of interest" description="Disordered" evidence="11">
    <location>
        <begin position="1"/>
        <end position="53"/>
    </location>
</feature>
<feature type="binding site" evidence="10">
    <location>
        <position position="117"/>
    </location>
    <ligand>
        <name>ATP</name>
        <dbReference type="ChEBI" id="CHEBI:30616"/>
    </ligand>
</feature>
<dbReference type="STRING" id="54.SAMN02745121_03669"/>
<evidence type="ECO:0000313" key="13">
    <source>
        <dbReference type="EMBL" id="SFE27550.1"/>
    </source>
</evidence>
<dbReference type="Gene3D" id="1.10.510.10">
    <property type="entry name" value="Transferase(Phosphotransferase) domain 1"/>
    <property type="match status" value="1"/>
</dbReference>
<dbReference type="InterPro" id="IPR011009">
    <property type="entry name" value="Kinase-like_dom_sf"/>
</dbReference>
<dbReference type="Proteomes" id="UP000199400">
    <property type="component" value="Unassembled WGS sequence"/>
</dbReference>
<dbReference type="InterPro" id="IPR000719">
    <property type="entry name" value="Prot_kinase_dom"/>
</dbReference>
<reference evidence="14" key="1">
    <citation type="submission" date="2016-10" db="EMBL/GenBank/DDBJ databases">
        <authorList>
            <person name="Varghese N."/>
            <person name="Submissions S."/>
        </authorList>
    </citation>
    <scope>NUCLEOTIDE SEQUENCE [LARGE SCALE GENOMIC DNA]</scope>
    <source>
        <strain evidence="14">ATCC 25963</strain>
    </source>
</reference>
<gene>
    <name evidence="13" type="ORF">SAMN02745121_03669</name>
</gene>
<evidence type="ECO:0000259" key="12">
    <source>
        <dbReference type="PROSITE" id="PS50011"/>
    </source>
</evidence>
<keyword evidence="4 13" id="KW-0723">Serine/threonine-protein kinase</keyword>
<dbReference type="PRINTS" id="PR00381">
    <property type="entry name" value="KINESINLIGHT"/>
</dbReference>
<dbReference type="SUPFAM" id="SSF56112">
    <property type="entry name" value="Protein kinase-like (PK-like)"/>
    <property type="match status" value="1"/>
</dbReference>